<evidence type="ECO:0008006" key="4">
    <source>
        <dbReference type="Google" id="ProtNLM"/>
    </source>
</evidence>
<accession>A0A8B6MB85</accession>
<dbReference type="Proteomes" id="UP000485880">
    <property type="component" value="Unassembled WGS sequence"/>
</dbReference>
<feature type="chain" id="PRO_5033031080" description="SGNH hydrolase-type esterase domain-containing protein" evidence="1">
    <location>
        <begin position="24"/>
        <end position="655"/>
    </location>
</feature>
<reference evidence="2 3" key="1">
    <citation type="submission" date="2019-05" db="EMBL/GenBank/DDBJ databases">
        <authorList>
            <person name="Farhan Ul Haque M."/>
        </authorList>
    </citation>
    <scope>NUCLEOTIDE SEQUENCE [LARGE SCALE GENOMIC DNA]</scope>
    <source>
        <strain evidence="2">2</strain>
    </source>
</reference>
<dbReference type="EMBL" id="CABFMQ020000098">
    <property type="protein sequence ID" value="VTZ51539.1"/>
    <property type="molecule type" value="Genomic_DNA"/>
</dbReference>
<dbReference type="Gene3D" id="3.40.50.1110">
    <property type="entry name" value="SGNH hydrolase"/>
    <property type="match status" value="1"/>
</dbReference>
<comment type="caution">
    <text evidence="2">The sequence shown here is derived from an EMBL/GenBank/DDBJ whole genome shotgun (WGS) entry which is preliminary data.</text>
</comment>
<dbReference type="SUPFAM" id="SSF52266">
    <property type="entry name" value="SGNH hydrolase"/>
    <property type="match status" value="1"/>
</dbReference>
<gene>
    <name evidence="2" type="ORF">MPC4_40136</name>
</gene>
<dbReference type="PROSITE" id="PS51257">
    <property type="entry name" value="PROKAR_LIPOPROTEIN"/>
    <property type="match status" value="1"/>
</dbReference>
<dbReference type="InterPro" id="IPR036514">
    <property type="entry name" value="SGNH_hydro_sf"/>
</dbReference>
<evidence type="ECO:0000313" key="3">
    <source>
        <dbReference type="Proteomes" id="UP000485880"/>
    </source>
</evidence>
<evidence type="ECO:0000313" key="2">
    <source>
        <dbReference type="EMBL" id="VTZ51539.1"/>
    </source>
</evidence>
<dbReference type="AlphaFoldDB" id="A0A8B6MB85"/>
<proteinExistence type="predicted"/>
<keyword evidence="3" id="KW-1185">Reference proteome</keyword>
<name>A0A8B6MB85_METTU</name>
<evidence type="ECO:0000256" key="1">
    <source>
        <dbReference type="SAM" id="SignalP"/>
    </source>
</evidence>
<dbReference type="RefSeq" id="WP_174513318.1">
    <property type="nucleotide sequence ID" value="NZ_CABFMQ020000098.1"/>
</dbReference>
<protein>
    <recommendedName>
        <fullName evidence="4">SGNH hydrolase-type esterase domain-containing protein</fullName>
    </recommendedName>
</protein>
<organism evidence="2 3">
    <name type="scientific">Methylocella tundrae</name>
    <dbReference type="NCBI Taxonomy" id="227605"/>
    <lineage>
        <taxon>Bacteria</taxon>
        <taxon>Pseudomonadati</taxon>
        <taxon>Pseudomonadota</taxon>
        <taxon>Alphaproteobacteria</taxon>
        <taxon>Hyphomicrobiales</taxon>
        <taxon>Beijerinckiaceae</taxon>
        <taxon>Methylocella</taxon>
    </lineage>
</organism>
<keyword evidence="1" id="KW-0732">Signal</keyword>
<feature type="signal peptide" evidence="1">
    <location>
        <begin position="1"/>
        <end position="23"/>
    </location>
</feature>
<dbReference type="GO" id="GO:0016788">
    <property type="term" value="F:hydrolase activity, acting on ester bonds"/>
    <property type="evidence" value="ECO:0007669"/>
    <property type="project" value="UniProtKB-ARBA"/>
</dbReference>
<sequence>MTCIKSVLAFVALVFISCDAVSAGEFSRDFSQTETLGAQLRRLAAAARNNNPVERPQLIGGQAWLPLAGAYPGSEKPVAAGALYSSGGNVYYAFKGGTTGSNGAPTSTSRNDYYNDGGVSWVYVGLAAGDQVSNGGSVYEVVTAGLPATSGAGPTGFSSAIMDGTILWKYVGPQTAPVATNAAGHNASLTNFYDATQGLPANALIPDNSGAVRFEGGWPFVQNATATVAGPNVAPNANGAGCGRNLTILGDSGLDIQCNYQSFTVLSQANIIEFALGNSSTINIIVDDSYVSPISKYIIWDNPAYLQLDFTNSGGRKFRKIKVEFSSANGLAGVAVGPTDSLFYPAESDNFGIALVGTSLSVATTASSQAMGWGNRFRYLVGLPDYATFAIGATGILNPAAPSSSYGTNYAGHFIGDLKRYAHFRGAPKVILIEAPINDTKVGDPSFTPAALQTAALALLKDIRSQYPNALIIGVGSAWGSDNHLKGTVSTTDAANSVVTLSGGDRFGLTGMTTIDIDNVVYPVSSVSNPTQLTISGNAGAHSGLPYYAPYPLAIAVEYETAFMNAVTLLQRAGDHLTYFIQNNSLKPPQYPFIMGAGRQTVADGTCATAHMSGSKAGNAIFDVSSGGPHLTDCGYDEWGRRVAEAYRMIIEKLP</sequence>